<dbReference type="OrthoDB" id="1119698at2"/>
<sequence length="129" mass="14648">MSENELSKIVIGIAIDVHNVLGPGLLESAYKECLYYKLIKSGLYVEKEKPLPIIFEEVRLDCGYRLDLLIDNKLVIEIKSVEALNDIHMAQTLTYLKLGKYKLGLLINFNVIMLRDGIKRVINGSLQNI</sequence>
<dbReference type="EMBL" id="SOZE01000033">
    <property type="protein sequence ID" value="TFF34222.1"/>
    <property type="molecule type" value="Genomic_DNA"/>
</dbReference>
<dbReference type="AlphaFoldDB" id="A0A4Y8S5P8"/>
<dbReference type="Pfam" id="PF13366">
    <property type="entry name" value="PDDEXK_3"/>
    <property type="match status" value="1"/>
</dbReference>
<gene>
    <name evidence="1" type="ORF">E2R66_22825</name>
</gene>
<accession>A0A4Y8S5P8</accession>
<name>A0A4Y8S5P8_9SPHI</name>
<dbReference type="RefSeq" id="WP_133235164.1">
    <property type="nucleotide sequence ID" value="NZ_SOZE01000033.1"/>
</dbReference>
<evidence type="ECO:0000313" key="1">
    <source>
        <dbReference type="EMBL" id="TFF34222.1"/>
    </source>
</evidence>
<dbReference type="NCBIfam" id="TIGR04256">
    <property type="entry name" value="GxxExxY"/>
    <property type="match status" value="1"/>
</dbReference>
<evidence type="ECO:0000313" key="2">
    <source>
        <dbReference type="Proteomes" id="UP000297540"/>
    </source>
</evidence>
<keyword evidence="2" id="KW-1185">Reference proteome</keyword>
<dbReference type="Proteomes" id="UP000297540">
    <property type="component" value="Unassembled WGS sequence"/>
</dbReference>
<comment type="caution">
    <text evidence="1">The sequence shown here is derived from an EMBL/GenBank/DDBJ whole genome shotgun (WGS) entry which is preliminary data.</text>
</comment>
<proteinExistence type="predicted"/>
<organism evidence="1 2">
    <name type="scientific">Mucilaginibacter psychrotolerans</name>
    <dbReference type="NCBI Taxonomy" id="1524096"/>
    <lineage>
        <taxon>Bacteria</taxon>
        <taxon>Pseudomonadati</taxon>
        <taxon>Bacteroidota</taxon>
        <taxon>Sphingobacteriia</taxon>
        <taxon>Sphingobacteriales</taxon>
        <taxon>Sphingobacteriaceae</taxon>
        <taxon>Mucilaginibacter</taxon>
    </lineage>
</organism>
<reference evidence="1 2" key="1">
    <citation type="journal article" date="2017" name="Int. J. Syst. Evol. Microbiol.">
        <title>Mucilaginibacterpsychrotolerans sp. nov., isolated from peatlands.</title>
        <authorList>
            <person name="Deng Y."/>
            <person name="Shen L."/>
            <person name="Xu B."/>
            <person name="Liu Y."/>
            <person name="Gu Z."/>
            <person name="Liu H."/>
            <person name="Zhou Y."/>
        </authorList>
    </citation>
    <scope>NUCLEOTIDE SEQUENCE [LARGE SCALE GENOMIC DNA]</scope>
    <source>
        <strain evidence="1 2">NH7-4</strain>
    </source>
</reference>
<protein>
    <submittedName>
        <fullName evidence="1">GxxExxY protein</fullName>
    </submittedName>
</protein>
<dbReference type="InterPro" id="IPR026350">
    <property type="entry name" value="GxxExxY"/>
</dbReference>